<keyword evidence="3" id="KW-1185">Reference proteome</keyword>
<name>A0A397VR51_9GLOM</name>
<dbReference type="Pfam" id="PF07714">
    <property type="entry name" value="PK_Tyr_Ser-Thr"/>
    <property type="match status" value="1"/>
</dbReference>
<keyword evidence="2" id="KW-0418">Kinase</keyword>
<evidence type="ECO:0000313" key="2">
    <source>
        <dbReference type="EMBL" id="RIB25025.1"/>
    </source>
</evidence>
<reference evidence="2 3" key="1">
    <citation type="submission" date="2018-06" db="EMBL/GenBank/DDBJ databases">
        <title>Comparative genomics reveals the genomic features of Rhizophagus irregularis, R. cerebriforme, R. diaphanum and Gigaspora rosea, and their symbiotic lifestyle signature.</title>
        <authorList>
            <person name="Morin E."/>
            <person name="San Clemente H."/>
            <person name="Chen E.C.H."/>
            <person name="De La Providencia I."/>
            <person name="Hainaut M."/>
            <person name="Kuo A."/>
            <person name="Kohler A."/>
            <person name="Murat C."/>
            <person name="Tang N."/>
            <person name="Roy S."/>
            <person name="Loubradou J."/>
            <person name="Henrissat B."/>
            <person name="Grigoriev I.V."/>
            <person name="Corradi N."/>
            <person name="Roux C."/>
            <person name="Martin F.M."/>
        </authorList>
    </citation>
    <scope>NUCLEOTIDE SEQUENCE [LARGE SCALE GENOMIC DNA]</scope>
    <source>
        <strain evidence="2 3">DAOM 194757</strain>
    </source>
</reference>
<keyword evidence="2" id="KW-0808">Transferase</keyword>
<evidence type="ECO:0000313" key="3">
    <source>
        <dbReference type="Proteomes" id="UP000266673"/>
    </source>
</evidence>
<dbReference type="InterPro" id="IPR001245">
    <property type="entry name" value="Ser-Thr/Tyr_kinase_cat_dom"/>
</dbReference>
<dbReference type="AlphaFoldDB" id="A0A397VR51"/>
<protein>
    <submittedName>
        <fullName evidence="2">Kinase-like domain-containing protein</fullName>
    </submittedName>
</protein>
<sequence>MQCVTDITHLKIWCQACDPQKTIQGWTSGSNEVDDCIKEFQLKAISFEEVIEWIPFNKLGNFQKISRTPSCVVKFKTLTSSPNLLDTLKEKSEFKVYGLTQDTVTNEYMLVFDEFSSERYESFGKCANLTDITHLKLEFQLKAISFEDIIEWISFNKFDNVQKIGGGGFGSVFSATWLDGKRKIYYESKYTQSRTPSCVVALKTLPRSQNNFLKEVYGITPNTTNNEYLMVFQYVNKGSLHEFLLSNIRQLNWKTEFIHEDFHNGNILQNQYINGDLISYIADLGLSRKKDESIFGIIMTKASTGKPPHYKVEYDEILAIKICNRLRPEFANGTSDCYIQLANKCMDANPSNRPNASDIYKICRNNEIIPTLSTELPNYFKDKLISKLLNFKNLNLCGKYAL</sequence>
<dbReference type="PANTHER" id="PTHR44329:SF214">
    <property type="entry name" value="PROTEIN KINASE DOMAIN-CONTAINING PROTEIN"/>
    <property type="match status" value="1"/>
</dbReference>
<evidence type="ECO:0000259" key="1">
    <source>
        <dbReference type="Pfam" id="PF07714"/>
    </source>
</evidence>
<dbReference type="InterPro" id="IPR051681">
    <property type="entry name" value="Ser/Thr_Kinases-Pseudokinases"/>
</dbReference>
<comment type="caution">
    <text evidence="2">The sequence shown here is derived from an EMBL/GenBank/DDBJ whole genome shotgun (WGS) entry which is preliminary data.</text>
</comment>
<dbReference type="OrthoDB" id="4062651at2759"/>
<dbReference type="Gene3D" id="1.10.510.10">
    <property type="entry name" value="Transferase(Phosphotransferase) domain 1"/>
    <property type="match status" value="2"/>
</dbReference>
<gene>
    <name evidence="2" type="ORF">C2G38_2166991</name>
</gene>
<accession>A0A397VR51</accession>
<dbReference type="STRING" id="44941.A0A397VR51"/>
<dbReference type="InterPro" id="IPR011009">
    <property type="entry name" value="Kinase-like_dom_sf"/>
</dbReference>
<proteinExistence type="predicted"/>
<organism evidence="2 3">
    <name type="scientific">Gigaspora rosea</name>
    <dbReference type="NCBI Taxonomy" id="44941"/>
    <lineage>
        <taxon>Eukaryota</taxon>
        <taxon>Fungi</taxon>
        <taxon>Fungi incertae sedis</taxon>
        <taxon>Mucoromycota</taxon>
        <taxon>Glomeromycotina</taxon>
        <taxon>Glomeromycetes</taxon>
        <taxon>Diversisporales</taxon>
        <taxon>Gigasporaceae</taxon>
        <taxon>Gigaspora</taxon>
    </lineage>
</organism>
<dbReference type="Proteomes" id="UP000266673">
    <property type="component" value="Unassembled WGS sequence"/>
</dbReference>
<dbReference type="PANTHER" id="PTHR44329">
    <property type="entry name" value="SERINE/THREONINE-PROTEIN KINASE TNNI3K-RELATED"/>
    <property type="match status" value="1"/>
</dbReference>
<dbReference type="GO" id="GO:0004674">
    <property type="term" value="F:protein serine/threonine kinase activity"/>
    <property type="evidence" value="ECO:0007669"/>
    <property type="project" value="TreeGrafter"/>
</dbReference>
<dbReference type="EMBL" id="QKWP01000191">
    <property type="protein sequence ID" value="RIB25025.1"/>
    <property type="molecule type" value="Genomic_DNA"/>
</dbReference>
<dbReference type="SUPFAM" id="SSF56112">
    <property type="entry name" value="Protein kinase-like (PK-like)"/>
    <property type="match status" value="1"/>
</dbReference>
<feature type="domain" description="Serine-threonine/tyrosine-protein kinase catalytic" evidence="1">
    <location>
        <begin position="161"/>
        <end position="254"/>
    </location>
</feature>